<sequence length="899" mass="101346">MVGTNESGLMEDVDPFPFMLHVLVALVVTYLFLPFSLNGFFFILFILAYLFEVDRRGRERERRRIASEEWRKINTKRTFDEGETLRWLNQAIKSMWPVCMETFASKHLFSHMLPWFLKAYKPRAVSDVKIETLHLGSTPPVFNLIRTLERPTGGDHVVFESNMDFNSGDDMNCKMSVLLKSLGLRTTFYISRLHVEGTVRISVKFLESWPVVGRLRLCFTSKPLVSMSYRPMDKNGIDVSLIPVIANVVEKMVDNALELSVVEPNLLIVDIEKLVSHMFSDSRAQQGLSRFFKVENEATLVVEILEASNLKAADSNGLSDPFVDINFGQRHQRTSKKKKTLNPKWENERYEFPIVSWDMPNLLTLRVRDWDILPTISSHELGICSVSVNDYRNGERHVFNKRLEKVLKGHLKFAISVVYSHPPQMAEEPRISDAMCETVSQDLKTSSSAVDYISPTRVPGMPRSKSDTNLPRIATSKVPVSRHRRRNSSGDSALSEVFGEQKPHGDKIDFIDMPYGPRGAFTIFHPGLQTPLLFTPARDASKASETDKSGEFKQSRRYRWIRRMRKQNGGNNSLEGLQTDGMSEQSCFSGSSADFSTDLRDFNPDQYRGPVKMNLEDVEPPLMDMAPSIVPIHVSGQLEPIQSGKTPTTPAINQFFGNAPRDTFAPAPGEVDSRPSPVSGGSNMETTSILSNEEGHKGEGIGDAAFASSQPVQRLRTSPKRQSGKPSFSLPSTWYKKMRLLAKRSKKKKRNDKGEVAFSSELKYPVGEYAEGDHRAVSFYHEDSDQSFPSGPQTFIFESPLETRHMANAGNPGNAQVDSPQQRLIINSSSSSAANSGSQSDRHWASKVKRLIPDKLARTSQSFRHEFLDLKRLQTPIRDSSLTTIPERSSHHRNAKPHV</sequence>
<dbReference type="Gramene" id="Pp3c16_25540V3.2">
    <property type="protein sequence ID" value="Pp3c16_25540V3.2"/>
    <property type="gene ID" value="Pp3c16_25540"/>
</dbReference>
<feature type="region of interest" description="Disordered" evidence="6">
    <location>
        <begin position="476"/>
        <end position="498"/>
    </location>
</feature>
<feature type="compositionally biased region" description="Polar residues" evidence="6">
    <location>
        <begin position="878"/>
        <end position="887"/>
    </location>
</feature>
<dbReference type="InterPro" id="IPR035892">
    <property type="entry name" value="C2_domain_sf"/>
</dbReference>
<evidence type="ECO:0000256" key="5">
    <source>
        <dbReference type="ARBA" id="ARBA00023136"/>
    </source>
</evidence>
<dbReference type="EMBL" id="ABEU02000016">
    <property type="protein sequence ID" value="PNR38333.1"/>
    <property type="molecule type" value="Genomic_DNA"/>
</dbReference>
<dbReference type="OrthoDB" id="270970at2759"/>
<reference evidence="10 12" key="2">
    <citation type="journal article" date="2018" name="Plant J.">
        <title>The Physcomitrella patens chromosome-scale assembly reveals moss genome structure and evolution.</title>
        <authorList>
            <person name="Lang D."/>
            <person name="Ullrich K.K."/>
            <person name="Murat F."/>
            <person name="Fuchs J."/>
            <person name="Jenkins J."/>
            <person name="Haas F.B."/>
            <person name="Piednoel M."/>
            <person name="Gundlach H."/>
            <person name="Van Bel M."/>
            <person name="Meyberg R."/>
            <person name="Vives C."/>
            <person name="Morata J."/>
            <person name="Symeonidi A."/>
            <person name="Hiss M."/>
            <person name="Muchero W."/>
            <person name="Kamisugi Y."/>
            <person name="Saleh O."/>
            <person name="Blanc G."/>
            <person name="Decker E.L."/>
            <person name="van Gessel N."/>
            <person name="Grimwood J."/>
            <person name="Hayes R.D."/>
            <person name="Graham S.W."/>
            <person name="Gunter L.E."/>
            <person name="McDaniel S.F."/>
            <person name="Hoernstein S.N.W."/>
            <person name="Larsson A."/>
            <person name="Li F.W."/>
            <person name="Perroud P.F."/>
            <person name="Phillips J."/>
            <person name="Ranjan P."/>
            <person name="Rokshar D.S."/>
            <person name="Rothfels C.J."/>
            <person name="Schneider L."/>
            <person name="Shu S."/>
            <person name="Stevenson D.W."/>
            <person name="Thummler F."/>
            <person name="Tillich M."/>
            <person name="Villarreal Aguilar J.C."/>
            <person name="Widiez T."/>
            <person name="Wong G.K."/>
            <person name="Wymore A."/>
            <person name="Zhang Y."/>
            <person name="Zimmer A.D."/>
            <person name="Quatrano R.S."/>
            <person name="Mayer K.F.X."/>
            <person name="Goodstein D."/>
            <person name="Casacuberta J.M."/>
            <person name="Vandepoele K."/>
            <person name="Reski R."/>
            <person name="Cuming A.C."/>
            <person name="Tuskan G.A."/>
            <person name="Maumus F."/>
            <person name="Salse J."/>
            <person name="Schmutz J."/>
            <person name="Rensing S.A."/>
        </authorList>
    </citation>
    <scope>NUCLEOTIDE SEQUENCE [LARGE SCALE GENOMIC DNA]</scope>
    <source>
        <strain evidence="11 12">cv. Gransden 2004</strain>
    </source>
</reference>
<dbReference type="RefSeq" id="XP_024399018.1">
    <property type="nucleotide sequence ID" value="XM_024543250.2"/>
</dbReference>
<protein>
    <recommendedName>
        <fullName evidence="13">C2 domain-containing protein</fullName>
    </recommendedName>
</protein>
<dbReference type="SUPFAM" id="SSF49562">
    <property type="entry name" value="C2 domain (Calcium/lipid-binding domain, CaLB)"/>
    <property type="match status" value="1"/>
</dbReference>
<feature type="region of interest" description="Disordered" evidence="6">
    <location>
        <begin position="663"/>
        <end position="731"/>
    </location>
</feature>
<evidence type="ECO:0000259" key="9">
    <source>
        <dbReference type="PROSITE" id="PS51847"/>
    </source>
</evidence>
<evidence type="ECO:0000256" key="2">
    <source>
        <dbReference type="ARBA" id="ARBA00022448"/>
    </source>
</evidence>
<feature type="compositionally biased region" description="Basic residues" evidence="6">
    <location>
        <begin position="890"/>
        <end position="899"/>
    </location>
</feature>
<evidence type="ECO:0000313" key="12">
    <source>
        <dbReference type="Proteomes" id="UP000006727"/>
    </source>
</evidence>
<accession>A0A2K1J9X6</accession>
<keyword evidence="7" id="KW-1133">Transmembrane helix</keyword>
<feature type="compositionally biased region" description="Polar residues" evidence="6">
    <location>
        <begin position="707"/>
        <end position="716"/>
    </location>
</feature>
<dbReference type="Gramene" id="Pp3c16_25540V3.1">
    <property type="protein sequence ID" value="Pp3c16_25540V3.1"/>
    <property type="gene ID" value="Pp3c16_25540"/>
</dbReference>
<keyword evidence="3" id="KW-0445">Lipid transport</keyword>
<dbReference type="InterPro" id="IPR000008">
    <property type="entry name" value="C2_dom"/>
</dbReference>
<evidence type="ECO:0000259" key="8">
    <source>
        <dbReference type="PROSITE" id="PS50004"/>
    </source>
</evidence>
<feature type="transmembrane region" description="Helical" evidence="7">
    <location>
        <begin position="20"/>
        <end position="51"/>
    </location>
</feature>
<evidence type="ECO:0000256" key="4">
    <source>
        <dbReference type="ARBA" id="ARBA00023121"/>
    </source>
</evidence>
<dbReference type="EnsemblPlants" id="Pp3c16_25540V3.2">
    <property type="protein sequence ID" value="Pp3c16_25540V3.2"/>
    <property type="gene ID" value="Pp3c16_25540"/>
</dbReference>
<dbReference type="InterPro" id="IPR031468">
    <property type="entry name" value="SMP_LBD"/>
</dbReference>
<dbReference type="PANTHER" id="PTHR47042">
    <property type="entry name" value="C2 DOMAIN-CONTAINING PROTEIN-LIKE"/>
    <property type="match status" value="1"/>
</dbReference>
<evidence type="ECO:0000256" key="1">
    <source>
        <dbReference type="ARBA" id="ARBA00004370"/>
    </source>
</evidence>
<evidence type="ECO:0000256" key="3">
    <source>
        <dbReference type="ARBA" id="ARBA00023055"/>
    </source>
</evidence>
<dbReference type="Gene3D" id="2.60.40.150">
    <property type="entry name" value="C2 domain"/>
    <property type="match status" value="1"/>
</dbReference>
<dbReference type="EnsemblPlants" id="Pp3c16_25540V3.1">
    <property type="protein sequence ID" value="Pp3c16_25540V3.1"/>
    <property type="gene ID" value="Pp3c16_25540"/>
</dbReference>
<evidence type="ECO:0008006" key="13">
    <source>
        <dbReference type="Google" id="ProtNLM"/>
    </source>
</evidence>
<feature type="domain" description="SMP-LTD" evidence="9">
    <location>
        <begin position="81"/>
        <end position="272"/>
    </location>
</feature>
<dbReference type="PaxDb" id="3218-PP1S4_434V6.1"/>
<evidence type="ECO:0000313" key="10">
    <source>
        <dbReference type="EMBL" id="PNR38333.1"/>
    </source>
</evidence>
<name>A0A2K1J9X6_PHYPA</name>
<keyword evidence="2" id="KW-0813">Transport</keyword>
<dbReference type="AlphaFoldDB" id="A0A2K1J9X6"/>
<keyword evidence="7" id="KW-0812">Transmembrane</keyword>
<dbReference type="CDD" id="cd21669">
    <property type="entry name" value="SMP_SF"/>
    <property type="match status" value="1"/>
</dbReference>
<feature type="compositionally biased region" description="Polar residues" evidence="6">
    <location>
        <begin position="679"/>
        <end position="691"/>
    </location>
</feature>
<proteinExistence type="predicted"/>
<dbReference type="Proteomes" id="UP000006727">
    <property type="component" value="Chromosome 16"/>
</dbReference>
<dbReference type="PANTHER" id="PTHR47042:SF4">
    <property type="entry name" value="OS02G0313700 PROTEIN"/>
    <property type="match status" value="1"/>
</dbReference>
<dbReference type="InterPro" id="IPR052847">
    <property type="entry name" value="Ext_Synaptotagmin/KAHRP-like"/>
</dbReference>
<keyword evidence="4" id="KW-0446">Lipid-binding</keyword>
<reference evidence="10 12" key="1">
    <citation type="journal article" date="2008" name="Science">
        <title>The Physcomitrella genome reveals evolutionary insights into the conquest of land by plants.</title>
        <authorList>
            <person name="Rensing S."/>
            <person name="Lang D."/>
            <person name="Zimmer A."/>
            <person name="Terry A."/>
            <person name="Salamov A."/>
            <person name="Shapiro H."/>
            <person name="Nishiyama T."/>
            <person name="Perroud P.-F."/>
            <person name="Lindquist E."/>
            <person name="Kamisugi Y."/>
            <person name="Tanahashi T."/>
            <person name="Sakakibara K."/>
            <person name="Fujita T."/>
            <person name="Oishi K."/>
            <person name="Shin-I T."/>
            <person name="Kuroki Y."/>
            <person name="Toyoda A."/>
            <person name="Suzuki Y."/>
            <person name="Hashimoto A."/>
            <person name="Yamaguchi K."/>
            <person name="Sugano A."/>
            <person name="Kohara Y."/>
            <person name="Fujiyama A."/>
            <person name="Anterola A."/>
            <person name="Aoki S."/>
            <person name="Ashton N."/>
            <person name="Barbazuk W.B."/>
            <person name="Barker E."/>
            <person name="Bennetzen J."/>
            <person name="Bezanilla M."/>
            <person name="Blankenship R."/>
            <person name="Cho S.H."/>
            <person name="Dutcher S."/>
            <person name="Estelle M."/>
            <person name="Fawcett J.A."/>
            <person name="Gundlach H."/>
            <person name="Hanada K."/>
            <person name="Heyl A."/>
            <person name="Hicks K.A."/>
            <person name="Hugh J."/>
            <person name="Lohr M."/>
            <person name="Mayer K."/>
            <person name="Melkozernov A."/>
            <person name="Murata T."/>
            <person name="Nelson D."/>
            <person name="Pils B."/>
            <person name="Prigge M."/>
            <person name="Reiss B."/>
            <person name="Renner T."/>
            <person name="Rombauts S."/>
            <person name="Rushton P."/>
            <person name="Sanderfoot A."/>
            <person name="Schween G."/>
            <person name="Shiu S.-H."/>
            <person name="Stueber K."/>
            <person name="Theodoulou F.L."/>
            <person name="Tu H."/>
            <person name="Van de Peer Y."/>
            <person name="Verrier P.J."/>
            <person name="Waters E."/>
            <person name="Wood A."/>
            <person name="Yang L."/>
            <person name="Cove D."/>
            <person name="Cuming A."/>
            <person name="Hasebe M."/>
            <person name="Lucas S."/>
            <person name="Mishler D.B."/>
            <person name="Reski R."/>
            <person name="Grigoriev I."/>
            <person name="Quatrano R.S."/>
            <person name="Boore J.L."/>
        </authorList>
    </citation>
    <scope>NUCLEOTIDE SEQUENCE [LARGE SCALE GENOMIC DNA]</scope>
    <source>
        <strain evidence="11 12">cv. Gransden 2004</strain>
    </source>
</reference>
<evidence type="ECO:0000313" key="11">
    <source>
        <dbReference type="EnsemblPlants" id="Pp3c16_25540V3.1"/>
    </source>
</evidence>
<feature type="domain" description="C2" evidence="8">
    <location>
        <begin position="280"/>
        <end position="401"/>
    </location>
</feature>
<feature type="region of interest" description="Disordered" evidence="6">
    <location>
        <begin position="569"/>
        <end position="590"/>
    </location>
</feature>
<gene>
    <name evidence="11" type="primary">LOC112293610</name>
    <name evidence="10" type="ORF">PHYPA_021444</name>
</gene>
<dbReference type="PROSITE" id="PS51847">
    <property type="entry name" value="SMP"/>
    <property type="match status" value="1"/>
</dbReference>
<dbReference type="CDD" id="cd00030">
    <property type="entry name" value="C2"/>
    <property type="match status" value="1"/>
</dbReference>
<dbReference type="Pfam" id="PF00168">
    <property type="entry name" value="C2"/>
    <property type="match status" value="1"/>
</dbReference>
<feature type="region of interest" description="Disordered" evidence="6">
    <location>
        <begin position="878"/>
        <end position="899"/>
    </location>
</feature>
<reference evidence="11" key="3">
    <citation type="submission" date="2020-12" db="UniProtKB">
        <authorList>
            <consortium name="EnsemblPlants"/>
        </authorList>
    </citation>
    <scope>IDENTIFICATION</scope>
</reference>
<comment type="subcellular location">
    <subcellularLocation>
        <location evidence="1">Membrane</location>
    </subcellularLocation>
</comment>
<keyword evidence="12" id="KW-1185">Reference proteome</keyword>
<dbReference type="GO" id="GO:0006869">
    <property type="term" value="P:lipid transport"/>
    <property type="evidence" value="ECO:0007669"/>
    <property type="project" value="UniProtKB-KW"/>
</dbReference>
<dbReference type="Pfam" id="PF25669">
    <property type="entry name" value="SMP_MUG190-like"/>
    <property type="match status" value="1"/>
</dbReference>
<dbReference type="KEGG" id="ppp:112293610"/>
<dbReference type="GO" id="GO:0008289">
    <property type="term" value="F:lipid binding"/>
    <property type="evidence" value="ECO:0007669"/>
    <property type="project" value="UniProtKB-KW"/>
</dbReference>
<keyword evidence="5 7" id="KW-0472">Membrane</keyword>
<organism evidence="10">
    <name type="scientific">Physcomitrium patens</name>
    <name type="common">Spreading-leaved earth moss</name>
    <name type="synonym">Physcomitrella patens</name>
    <dbReference type="NCBI Taxonomy" id="3218"/>
    <lineage>
        <taxon>Eukaryota</taxon>
        <taxon>Viridiplantae</taxon>
        <taxon>Streptophyta</taxon>
        <taxon>Embryophyta</taxon>
        <taxon>Bryophyta</taxon>
        <taxon>Bryophytina</taxon>
        <taxon>Bryopsida</taxon>
        <taxon>Funariidae</taxon>
        <taxon>Funariales</taxon>
        <taxon>Funariaceae</taxon>
        <taxon>Physcomitrium</taxon>
    </lineage>
</organism>
<evidence type="ECO:0000256" key="6">
    <source>
        <dbReference type="SAM" id="MobiDB-lite"/>
    </source>
</evidence>
<evidence type="ECO:0000256" key="7">
    <source>
        <dbReference type="SAM" id="Phobius"/>
    </source>
</evidence>
<dbReference type="SMART" id="SM00239">
    <property type="entry name" value="C2"/>
    <property type="match status" value="1"/>
</dbReference>
<dbReference type="PROSITE" id="PS50004">
    <property type="entry name" value="C2"/>
    <property type="match status" value="1"/>
</dbReference>
<dbReference type="STRING" id="3218.A0A2K1J9X6"/>
<dbReference type="GO" id="GO:0016020">
    <property type="term" value="C:membrane"/>
    <property type="evidence" value="ECO:0007669"/>
    <property type="project" value="UniProtKB-SubCell"/>
</dbReference>
<dbReference type="GeneID" id="112293610"/>